<evidence type="ECO:0000313" key="2">
    <source>
        <dbReference type="EMBL" id="MBA4631726.1"/>
    </source>
</evidence>
<accession>A0A7C9D285</accession>
<reference evidence="2" key="2">
    <citation type="submission" date="2020-07" db="EMBL/GenBank/DDBJ databases">
        <authorList>
            <person name="Vera ALvarez R."/>
            <person name="Arias-Moreno D.M."/>
            <person name="Jimenez-Jacinto V."/>
            <person name="Jimenez-Bremont J.F."/>
            <person name="Swaminathan K."/>
            <person name="Moose S.P."/>
            <person name="Guerrero-Gonzalez M.L."/>
            <person name="Marino-Ramirez L."/>
            <person name="Landsman D."/>
            <person name="Rodriguez-Kessler M."/>
            <person name="Delgado-Sanchez P."/>
        </authorList>
    </citation>
    <scope>NUCLEOTIDE SEQUENCE</scope>
    <source>
        <tissue evidence="2">Cladode</tissue>
    </source>
</reference>
<sequence length="102" mass="11235">MMSGSANRLYRKGWTSSSVSGPPRLRRSTPIFSSVTWEGACTASSLNAMEYMPVEQNVLTPLPFCLGRQEHKPLPLSLMPSIEKDDETASKRTEDLSSSTDP</sequence>
<reference evidence="2" key="1">
    <citation type="journal article" date="2013" name="J. Plant Res.">
        <title>Effect of fungi and light on seed germination of three Opuntia species from semiarid lands of central Mexico.</title>
        <authorList>
            <person name="Delgado-Sanchez P."/>
            <person name="Jimenez-Bremont J.F."/>
            <person name="Guerrero-Gonzalez Mde L."/>
            <person name="Flores J."/>
        </authorList>
    </citation>
    <scope>NUCLEOTIDE SEQUENCE</scope>
    <source>
        <tissue evidence="2">Cladode</tissue>
    </source>
</reference>
<feature type="region of interest" description="Disordered" evidence="1">
    <location>
        <begin position="75"/>
        <end position="102"/>
    </location>
</feature>
<dbReference type="EMBL" id="GISG01078986">
    <property type="protein sequence ID" value="MBA4631726.1"/>
    <property type="molecule type" value="Transcribed_RNA"/>
</dbReference>
<feature type="region of interest" description="Disordered" evidence="1">
    <location>
        <begin position="1"/>
        <end position="28"/>
    </location>
</feature>
<organism evidence="2">
    <name type="scientific">Opuntia streptacantha</name>
    <name type="common">Prickly pear cactus</name>
    <name type="synonym">Opuntia cardona</name>
    <dbReference type="NCBI Taxonomy" id="393608"/>
    <lineage>
        <taxon>Eukaryota</taxon>
        <taxon>Viridiplantae</taxon>
        <taxon>Streptophyta</taxon>
        <taxon>Embryophyta</taxon>
        <taxon>Tracheophyta</taxon>
        <taxon>Spermatophyta</taxon>
        <taxon>Magnoliopsida</taxon>
        <taxon>eudicotyledons</taxon>
        <taxon>Gunneridae</taxon>
        <taxon>Pentapetalae</taxon>
        <taxon>Caryophyllales</taxon>
        <taxon>Cactineae</taxon>
        <taxon>Cactaceae</taxon>
        <taxon>Opuntioideae</taxon>
        <taxon>Opuntia</taxon>
    </lineage>
</organism>
<protein>
    <submittedName>
        <fullName evidence="2">Uncharacterized protein</fullName>
    </submittedName>
</protein>
<evidence type="ECO:0000256" key="1">
    <source>
        <dbReference type="SAM" id="MobiDB-lite"/>
    </source>
</evidence>
<name>A0A7C9D285_OPUST</name>
<dbReference type="AlphaFoldDB" id="A0A7C9D285"/>
<proteinExistence type="predicted"/>